<evidence type="ECO:0000256" key="1">
    <source>
        <dbReference type="SAM" id="MobiDB-lite"/>
    </source>
</evidence>
<reference evidence="2 3" key="1">
    <citation type="submission" date="2019-06" db="EMBL/GenBank/DDBJ databases">
        <authorList>
            <person name="Palmer J.M."/>
        </authorList>
    </citation>
    <scope>NUCLEOTIDE SEQUENCE [LARGE SCALE GENOMIC DNA]</scope>
    <source>
        <strain evidence="2 3">TWF191</strain>
    </source>
</reference>
<evidence type="ECO:0000313" key="3">
    <source>
        <dbReference type="Proteomes" id="UP000483672"/>
    </source>
</evidence>
<comment type="caution">
    <text evidence="2">The sequence shown here is derived from an EMBL/GenBank/DDBJ whole genome shotgun (WGS) entry which is preliminary data.</text>
</comment>
<sequence length="194" mass="21093">MSLTFQVKNLSSSVTLTYVSDPWNPIGITNNPTGPPSKPILPGGTSNLIAAGSAAYIYYTLSGPNGPYSRLQVRWFGVPSTGAPLPGGPAGWWDGPAPTDVYFDDTDRVTDHVIYLRDTPGSKVKKGLVGEGVAAASVEEVRTARRAELAVRRRQVEEQVRERREAAAPGNGPQHERRQQRGFERIARITKPVQ</sequence>
<proteinExistence type="predicted"/>
<dbReference type="Proteomes" id="UP000483672">
    <property type="component" value="Unassembled WGS sequence"/>
</dbReference>
<accession>A0A7C8QSQ6</accession>
<feature type="region of interest" description="Disordered" evidence="1">
    <location>
        <begin position="151"/>
        <end position="194"/>
    </location>
</feature>
<protein>
    <submittedName>
        <fullName evidence="2">Uncharacterized protein</fullName>
    </submittedName>
</protein>
<evidence type="ECO:0000313" key="2">
    <source>
        <dbReference type="EMBL" id="KAF3225289.1"/>
    </source>
</evidence>
<feature type="compositionally biased region" description="Basic and acidic residues" evidence="1">
    <location>
        <begin position="174"/>
        <end position="187"/>
    </location>
</feature>
<dbReference type="AlphaFoldDB" id="A0A7C8QSQ6"/>
<organism evidence="2 3">
    <name type="scientific">Orbilia oligospora</name>
    <name type="common">Nematode-trapping fungus</name>
    <name type="synonym">Arthrobotrys oligospora</name>
    <dbReference type="NCBI Taxonomy" id="2813651"/>
    <lineage>
        <taxon>Eukaryota</taxon>
        <taxon>Fungi</taxon>
        <taxon>Dikarya</taxon>
        <taxon>Ascomycota</taxon>
        <taxon>Pezizomycotina</taxon>
        <taxon>Orbiliomycetes</taxon>
        <taxon>Orbiliales</taxon>
        <taxon>Orbiliaceae</taxon>
        <taxon>Orbilia</taxon>
    </lineage>
</organism>
<feature type="compositionally biased region" description="Basic and acidic residues" evidence="1">
    <location>
        <begin position="151"/>
        <end position="166"/>
    </location>
</feature>
<name>A0A7C8QSQ6_ORBOL</name>
<gene>
    <name evidence="2" type="ORF">TWF191_005339</name>
</gene>
<dbReference type="EMBL" id="WIPF01000028">
    <property type="protein sequence ID" value="KAF3225289.1"/>
    <property type="molecule type" value="Genomic_DNA"/>
</dbReference>